<reference evidence="1 2" key="1">
    <citation type="journal article" date="2011" name="PLoS Pathog.">
        <title>Endophytic Life Strategies Decoded by Genome and Transcriptome Analyses of the Mutualistic Root Symbiont Piriformospora indica.</title>
        <authorList>
            <person name="Zuccaro A."/>
            <person name="Lahrmann U."/>
            <person name="Guldener U."/>
            <person name="Langen G."/>
            <person name="Pfiffi S."/>
            <person name="Biedenkopf D."/>
            <person name="Wong P."/>
            <person name="Samans B."/>
            <person name="Grimm C."/>
            <person name="Basiewicz M."/>
            <person name="Murat C."/>
            <person name="Martin F."/>
            <person name="Kogel K.H."/>
        </authorList>
    </citation>
    <scope>NUCLEOTIDE SEQUENCE [LARGE SCALE GENOMIC DNA]</scope>
    <source>
        <strain evidence="1 2">DSM 11827</strain>
    </source>
</reference>
<dbReference type="HOGENOM" id="CLU_1390720_0_0_1"/>
<comment type="caution">
    <text evidence="1">The sequence shown here is derived from an EMBL/GenBank/DDBJ whole genome shotgun (WGS) entry which is preliminary data.</text>
</comment>
<sequence>MWVLCHGPDARRLCYMPCEWTDCTASLNCLEALIHHVDRIHVKRPENTRRLECDWLLCQAPKFRTIHGFSNHIAEHILAKRYCMYRGCDAVMREDLVQIHSDENHRFDKLKPLVDRLIVPRFLKARCPPSPPPSQGIFIPSIRTPTACLEGRQRDDFDFLDPFHNLLHLDLNLGLANLESRFNAEANEARALKQNA</sequence>
<evidence type="ECO:0000313" key="1">
    <source>
        <dbReference type="EMBL" id="CCA69986.1"/>
    </source>
</evidence>
<dbReference type="AlphaFoldDB" id="G4TF93"/>
<dbReference type="EMBL" id="CAFZ01000069">
    <property type="protein sequence ID" value="CCA69986.1"/>
    <property type="molecule type" value="Genomic_DNA"/>
</dbReference>
<accession>G4TF93</accession>
<keyword evidence="2" id="KW-1185">Reference proteome</keyword>
<evidence type="ECO:0000313" key="2">
    <source>
        <dbReference type="Proteomes" id="UP000007148"/>
    </source>
</evidence>
<name>G4TF93_SERID</name>
<dbReference type="Proteomes" id="UP000007148">
    <property type="component" value="Unassembled WGS sequence"/>
</dbReference>
<gene>
    <name evidence="1" type="ORF">PIIN_03926</name>
</gene>
<dbReference type="InParanoid" id="G4TF93"/>
<proteinExistence type="predicted"/>
<organism evidence="1 2">
    <name type="scientific">Serendipita indica (strain DSM 11827)</name>
    <name type="common">Root endophyte fungus</name>
    <name type="synonym">Piriformospora indica</name>
    <dbReference type="NCBI Taxonomy" id="1109443"/>
    <lineage>
        <taxon>Eukaryota</taxon>
        <taxon>Fungi</taxon>
        <taxon>Dikarya</taxon>
        <taxon>Basidiomycota</taxon>
        <taxon>Agaricomycotina</taxon>
        <taxon>Agaricomycetes</taxon>
        <taxon>Sebacinales</taxon>
        <taxon>Serendipitaceae</taxon>
        <taxon>Serendipita</taxon>
    </lineage>
</organism>
<protein>
    <submittedName>
        <fullName evidence="1">Uncharacterized protein</fullName>
    </submittedName>
</protein>
<dbReference type="Gene3D" id="3.30.160.60">
    <property type="entry name" value="Classic Zinc Finger"/>
    <property type="match status" value="1"/>
</dbReference>